<comment type="caution">
    <text evidence="2">The sequence shown here is derived from an EMBL/GenBank/DDBJ whole genome shotgun (WGS) entry which is preliminary data.</text>
</comment>
<organism evidence="2 3">
    <name type="scientific">Drosophila rubida</name>
    <dbReference type="NCBI Taxonomy" id="30044"/>
    <lineage>
        <taxon>Eukaryota</taxon>
        <taxon>Metazoa</taxon>
        <taxon>Ecdysozoa</taxon>
        <taxon>Arthropoda</taxon>
        <taxon>Hexapoda</taxon>
        <taxon>Insecta</taxon>
        <taxon>Pterygota</taxon>
        <taxon>Neoptera</taxon>
        <taxon>Endopterygota</taxon>
        <taxon>Diptera</taxon>
        <taxon>Brachycera</taxon>
        <taxon>Muscomorpha</taxon>
        <taxon>Ephydroidea</taxon>
        <taxon>Drosophilidae</taxon>
        <taxon>Drosophila</taxon>
    </lineage>
</organism>
<evidence type="ECO:0000313" key="2">
    <source>
        <dbReference type="EMBL" id="KAH8359805.1"/>
    </source>
</evidence>
<dbReference type="Proteomes" id="UP001200034">
    <property type="component" value="Unassembled WGS sequence"/>
</dbReference>
<feature type="region of interest" description="Disordered" evidence="1">
    <location>
        <begin position="258"/>
        <end position="317"/>
    </location>
</feature>
<reference evidence="2" key="1">
    <citation type="journal article" date="2021" name="Mol. Ecol. Resour.">
        <title>Phylogenomic analyses of the genus Drosophila reveals genomic signals of climate adaptation.</title>
        <authorList>
            <person name="Li F."/>
            <person name="Rane R.V."/>
            <person name="Luria V."/>
            <person name="Xiong Z."/>
            <person name="Chen J."/>
            <person name="Li Z."/>
            <person name="Catullo R.A."/>
            <person name="Griffin P.C."/>
            <person name="Schiffer M."/>
            <person name="Pearce S."/>
            <person name="Lee S.F."/>
            <person name="McElroy K."/>
            <person name="Stocker A."/>
            <person name="Shirriffs J."/>
            <person name="Cockerell F."/>
            <person name="Coppin C."/>
            <person name="Sgro C.M."/>
            <person name="Karger A."/>
            <person name="Cain J.W."/>
            <person name="Weber J.A."/>
            <person name="Santpere G."/>
            <person name="Kirschner M.W."/>
            <person name="Hoffmann A.A."/>
            <person name="Oakeshott J.G."/>
            <person name="Zhang G."/>
        </authorList>
    </citation>
    <scope>NUCLEOTIDE SEQUENCE</scope>
    <source>
        <strain evidence="2">BGI-SZ-2011g</strain>
    </source>
</reference>
<feature type="compositionally biased region" description="Acidic residues" evidence="1">
    <location>
        <begin position="269"/>
        <end position="280"/>
    </location>
</feature>
<proteinExistence type="predicted"/>
<protein>
    <submittedName>
        <fullName evidence="2">Uncharacterized protein</fullName>
    </submittedName>
</protein>
<name>A0AAD4JUH4_9MUSC</name>
<dbReference type="AlphaFoldDB" id="A0AAD4JUH4"/>
<feature type="compositionally biased region" description="Basic residues" evidence="1">
    <location>
        <begin position="304"/>
        <end position="317"/>
    </location>
</feature>
<sequence length="317" mass="35022">MSLANIKQKELKGKKKVLPKLRTILANPYKQHSPVLPENEVAAFRKIVENAIRSSNYALKTFATKTNIHLGLESSLRAINGARFSCVFISLSIRPTHLLRLIATSAAVKLPTAPIYAQPKLEELTEELFGVRSLILVLPTDLDGISPDLSKWVSAHKKKSVLQSTKSFAAPQKVPKKPKPQTIAVSAVALEQQVGEPVQPTKEWSGDYISCIDGGVLGVHVGDAQMEAQKLDIALSHMVMKAQPKNADKPVQNAATLQSVEKVKVEPMQVDETDEDEDEFLPTSKLSTYHPVTVHQIRPNPDKKPKKKRKKNKNKSN</sequence>
<keyword evidence="3" id="KW-1185">Reference proteome</keyword>
<accession>A0AAD4JUH4</accession>
<evidence type="ECO:0000256" key="1">
    <source>
        <dbReference type="SAM" id="MobiDB-lite"/>
    </source>
</evidence>
<evidence type="ECO:0000313" key="3">
    <source>
        <dbReference type="Proteomes" id="UP001200034"/>
    </source>
</evidence>
<gene>
    <name evidence="2" type="ORF">KR093_008917</name>
</gene>
<dbReference type="EMBL" id="JAJJHW010003409">
    <property type="protein sequence ID" value="KAH8359805.1"/>
    <property type="molecule type" value="Genomic_DNA"/>
</dbReference>